<gene>
    <name evidence="1" type="primary">Dsec\GM13744</name>
    <name evidence="1" type="ORF">Dsec_GM13744</name>
</gene>
<dbReference type="Proteomes" id="UP000001292">
    <property type="component" value="Unassembled WGS sequence"/>
</dbReference>
<evidence type="ECO:0000313" key="1">
    <source>
        <dbReference type="EMBL" id="EDW50864.1"/>
    </source>
</evidence>
<evidence type="ECO:0000313" key="2">
    <source>
        <dbReference type="Proteomes" id="UP000001292"/>
    </source>
</evidence>
<dbReference type="HOGENOM" id="CLU_2402008_0_0_1"/>
<dbReference type="AlphaFoldDB" id="B4HV96"/>
<keyword evidence="2" id="KW-1185">Reference proteome</keyword>
<name>B4HV96_DROSE</name>
<sequence length="93" mass="10452">MCFLCDLWQLLSESQCQVRSQSQSQFLTLLTFAIFASTTRSVQQTPQWKVFELTHYAIEIESSLMDSCECDCRGAECTESMHQRDVGDGGGAT</sequence>
<dbReference type="EMBL" id="CH480817">
    <property type="protein sequence ID" value="EDW50864.1"/>
    <property type="molecule type" value="Genomic_DNA"/>
</dbReference>
<organism evidence="2">
    <name type="scientific">Drosophila sechellia</name>
    <name type="common">Fruit fly</name>
    <dbReference type="NCBI Taxonomy" id="7238"/>
    <lineage>
        <taxon>Eukaryota</taxon>
        <taxon>Metazoa</taxon>
        <taxon>Ecdysozoa</taxon>
        <taxon>Arthropoda</taxon>
        <taxon>Hexapoda</taxon>
        <taxon>Insecta</taxon>
        <taxon>Pterygota</taxon>
        <taxon>Neoptera</taxon>
        <taxon>Endopterygota</taxon>
        <taxon>Diptera</taxon>
        <taxon>Brachycera</taxon>
        <taxon>Muscomorpha</taxon>
        <taxon>Ephydroidea</taxon>
        <taxon>Drosophilidae</taxon>
        <taxon>Drosophila</taxon>
        <taxon>Sophophora</taxon>
    </lineage>
</organism>
<reference evidence="1 2" key="1">
    <citation type="journal article" date="2007" name="Nature">
        <title>Evolution of genes and genomes on the Drosophila phylogeny.</title>
        <authorList>
            <consortium name="Drosophila 12 Genomes Consortium"/>
            <person name="Clark A.G."/>
            <person name="Eisen M.B."/>
            <person name="Smith D.R."/>
            <person name="Bergman C.M."/>
            <person name="Oliver B."/>
            <person name="Markow T.A."/>
            <person name="Kaufman T.C."/>
            <person name="Kellis M."/>
            <person name="Gelbart W."/>
            <person name="Iyer V.N."/>
            <person name="Pollard D.A."/>
            <person name="Sackton T.B."/>
            <person name="Larracuente A.M."/>
            <person name="Singh N.D."/>
            <person name="Abad J.P."/>
            <person name="Abt D.N."/>
            <person name="Adryan B."/>
            <person name="Aguade M."/>
            <person name="Akashi H."/>
            <person name="Anderson W.W."/>
            <person name="Aquadro C.F."/>
            <person name="Ardell D.H."/>
            <person name="Arguello R."/>
            <person name="Artieri C.G."/>
            <person name="Barbash D.A."/>
            <person name="Barker D."/>
            <person name="Barsanti P."/>
            <person name="Batterham P."/>
            <person name="Batzoglou S."/>
            <person name="Begun D."/>
            <person name="Bhutkar A."/>
            <person name="Blanco E."/>
            <person name="Bosak S.A."/>
            <person name="Bradley R.K."/>
            <person name="Brand A.D."/>
            <person name="Brent M.R."/>
            <person name="Brooks A.N."/>
            <person name="Brown R.H."/>
            <person name="Butlin R.K."/>
            <person name="Caggese C."/>
            <person name="Calvi B.R."/>
            <person name="Bernardo de Carvalho A."/>
            <person name="Caspi A."/>
            <person name="Castrezana S."/>
            <person name="Celniker S.E."/>
            <person name="Chang J.L."/>
            <person name="Chapple C."/>
            <person name="Chatterji S."/>
            <person name="Chinwalla A."/>
            <person name="Civetta A."/>
            <person name="Clifton S.W."/>
            <person name="Comeron J.M."/>
            <person name="Costello J.C."/>
            <person name="Coyne J.A."/>
            <person name="Daub J."/>
            <person name="David R.G."/>
            <person name="Delcher A.L."/>
            <person name="Delehaunty K."/>
            <person name="Do C.B."/>
            <person name="Ebling H."/>
            <person name="Edwards K."/>
            <person name="Eickbush T."/>
            <person name="Evans J.D."/>
            <person name="Filipski A."/>
            <person name="Findeiss S."/>
            <person name="Freyhult E."/>
            <person name="Fulton L."/>
            <person name="Fulton R."/>
            <person name="Garcia A.C."/>
            <person name="Gardiner A."/>
            <person name="Garfield D.A."/>
            <person name="Garvin B.E."/>
            <person name="Gibson G."/>
            <person name="Gilbert D."/>
            <person name="Gnerre S."/>
            <person name="Godfrey J."/>
            <person name="Good R."/>
            <person name="Gotea V."/>
            <person name="Gravely B."/>
            <person name="Greenberg A.J."/>
            <person name="Griffiths-Jones S."/>
            <person name="Gross S."/>
            <person name="Guigo R."/>
            <person name="Gustafson E.A."/>
            <person name="Haerty W."/>
            <person name="Hahn M.W."/>
            <person name="Halligan D.L."/>
            <person name="Halpern A.L."/>
            <person name="Halter G.M."/>
            <person name="Han M.V."/>
            <person name="Heger A."/>
            <person name="Hillier L."/>
            <person name="Hinrichs A.S."/>
            <person name="Holmes I."/>
            <person name="Hoskins R.A."/>
            <person name="Hubisz M.J."/>
            <person name="Hultmark D."/>
            <person name="Huntley M.A."/>
            <person name="Jaffe D.B."/>
            <person name="Jagadeeshan S."/>
            <person name="Jeck W.R."/>
            <person name="Johnson J."/>
            <person name="Jones C.D."/>
            <person name="Jordan W.C."/>
            <person name="Karpen G.H."/>
            <person name="Kataoka E."/>
            <person name="Keightley P.D."/>
            <person name="Kheradpour P."/>
            <person name="Kirkness E.F."/>
            <person name="Koerich L.B."/>
            <person name="Kristiansen K."/>
            <person name="Kudrna D."/>
            <person name="Kulathinal R.J."/>
            <person name="Kumar S."/>
            <person name="Kwok R."/>
            <person name="Lander E."/>
            <person name="Langley C.H."/>
            <person name="Lapoint R."/>
            <person name="Lazzaro B.P."/>
            <person name="Lee S.J."/>
            <person name="Levesque L."/>
            <person name="Li R."/>
            <person name="Lin C.F."/>
            <person name="Lin M.F."/>
            <person name="Lindblad-Toh K."/>
            <person name="Llopart A."/>
            <person name="Long M."/>
            <person name="Low L."/>
            <person name="Lozovsky E."/>
            <person name="Lu J."/>
            <person name="Luo M."/>
            <person name="Machado C.A."/>
            <person name="Makalowski W."/>
            <person name="Marzo M."/>
            <person name="Matsuda M."/>
            <person name="Matzkin L."/>
            <person name="McAllister B."/>
            <person name="McBride C.S."/>
            <person name="McKernan B."/>
            <person name="McKernan K."/>
            <person name="Mendez-Lago M."/>
            <person name="Minx P."/>
            <person name="Mollenhauer M.U."/>
            <person name="Montooth K."/>
            <person name="Mount S.M."/>
            <person name="Mu X."/>
            <person name="Myers E."/>
            <person name="Negre B."/>
            <person name="Newfeld S."/>
            <person name="Nielsen R."/>
            <person name="Noor M.A."/>
            <person name="O'Grady P."/>
            <person name="Pachter L."/>
            <person name="Papaceit M."/>
            <person name="Parisi M.J."/>
            <person name="Parisi M."/>
            <person name="Parts L."/>
            <person name="Pedersen J.S."/>
            <person name="Pesole G."/>
            <person name="Phillippy A.M."/>
            <person name="Ponting C.P."/>
            <person name="Pop M."/>
            <person name="Porcelli D."/>
            <person name="Powell J.R."/>
            <person name="Prohaska S."/>
            <person name="Pruitt K."/>
            <person name="Puig M."/>
            <person name="Quesneville H."/>
            <person name="Ram K.R."/>
            <person name="Rand D."/>
            <person name="Rasmussen M.D."/>
            <person name="Reed L.K."/>
            <person name="Reenan R."/>
            <person name="Reily A."/>
            <person name="Remington K.A."/>
            <person name="Rieger T.T."/>
            <person name="Ritchie M.G."/>
            <person name="Robin C."/>
            <person name="Rogers Y.H."/>
            <person name="Rohde C."/>
            <person name="Rozas J."/>
            <person name="Rubenfield M.J."/>
            <person name="Ruiz A."/>
            <person name="Russo S."/>
            <person name="Salzberg S.L."/>
            <person name="Sanchez-Gracia A."/>
            <person name="Saranga D.J."/>
            <person name="Sato H."/>
            <person name="Schaeffer S.W."/>
            <person name="Schatz M.C."/>
            <person name="Schlenke T."/>
            <person name="Schwartz R."/>
            <person name="Segarra C."/>
            <person name="Singh R.S."/>
            <person name="Sirot L."/>
            <person name="Sirota M."/>
            <person name="Sisneros N.B."/>
            <person name="Smith C.D."/>
            <person name="Smith T.F."/>
            <person name="Spieth J."/>
            <person name="Stage D.E."/>
            <person name="Stark A."/>
            <person name="Stephan W."/>
            <person name="Strausberg R.L."/>
            <person name="Strempel S."/>
            <person name="Sturgill D."/>
            <person name="Sutton G."/>
            <person name="Sutton G.G."/>
            <person name="Tao W."/>
            <person name="Teichmann S."/>
            <person name="Tobari Y.N."/>
            <person name="Tomimura Y."/>
            <person name="Tsolas J.M."/>
            <person name="Valente V.L."/>
            <person name="Venter E."/>
            <person name="Venter J.C."/>
            <person name="Vicario S."/>
            <person name="Vieira F.G."/>
            <person name="Vilella A.J."/>
            <person name="Villasante A."/>
            <person name="Walenz B."/>
            <person name="Wang J."/>
            <person name="Wasserman M."/>
            <person name="Watts T."/>
            <person name="Wilson D."/>
            <person name="Wilson R.K."/>
            <person name="Wing R.A."/>
            <person name="Wolfner M.F."/>
            <person name="Wong A."/>
            <person name="Wong G.K."/>
            <person name="Wu C.I."/>
            <person name="Wu G."/>
            <person name="Yamamoto D."/>
            <person name="Yang H.P."/>
            <person name="Yang S.P."/>
            <person name="Yorke J.A."/>
            <person name="Yoshida K."/>
            <person name="Zdobnov E."/>
            <person name="Zhang P."/>
            <person name="Zhang Y."/>
            <person name="Zimin A.V."/>
            <person name="Baldwin J."/>
            <person name="Abdouelleil A."/>
            <person name="Abdulkadir J."/>
            <person name="Abebe A."/>
            <person name="Abera B."/>
            <person name="Abreu J."/>
            <person name="Acer S.C."/>
            <person name="Aftuck L."/>
            <person name="Alexander A."/>
            <person name="An P."/>
            <person name="Anderson E."/>
            <person name="Anderson S."/>
            <person name="Arachi H."/>
            <person name="Azer M."/>
            <person name="Bachantsang P."/>
            <person name="Barry A."/>
            <person name="Bayul T."/>
            <person name="Berlin A."/>
            <person name="Bessette D."/>
            <person name="Bloom T."/>
            <person name="Blye J."/>
            <person name="Boguslavskiy L."/>
            <person name="Bonnet C."/>
            <person name="Boukhgalter B."/>
            <person name="Bourzgui I."/>
            <person name="Brown A."/>
            <person name="Cahill P."/>
            <person name="Channer S."/>
            <person name="Cheshatsang Y."/>
            <person name="Chuda L."/>
            <person name="Citroen M."/>
            <person name="Collymore A."/>
            <person name="Cooke P."/>
            <person name="Costello M."/>
            <person name="D'Aco K."/>
            <person name="Daza R."/>
            <person name="De Haan G."/>
            <person name="DeGray S."/>
            <person name="DeMaso C."/>
            <person name="Dhargay N."/>
            <person name="Dooley K."/>
            <person name="Dooley E."/>
            <person name="Doricent M."/>
            <person name="Dorje P."/>
            <person name="Dorjee K."/>
            <person name="Dupes A."/>
            <person name="Elong R."/>
            <person name="Falk J."/>
            <person name="Farina A."/>
            <person name="Faro S."/>
            <person name="Ferguson D."/>
            <person name="Fisher S."/>
            <person name="Foley C.D."/>
            <person name="Franke A."/>
            <person name="Friedrich D."/>
            <person name="Gadbois L."/>
            <person name="Gearin G."/>
            <person name="Gearin C.R."/>
            <person name="Giannoukos G."/>
            <person name="Goode T."/>
            <person name="Graham J."/>
            <person name="Grandbois E."/>
            <person name="Grewal S."/>
            <person name="Gyaltsen K."/>
            <person name="Hafez N."/>
            <person name="Hagos B."/>
            <person name="Hall J."/>
            <person name="Henson C."/>
            <person name="Hollinger A."/>
            <person name="Honan T."/>
            <person name="Huard M.D."/>
            <person name="Hughes L."/>
            <person name="Hurhula B."/>
            <person name="Husby M.E."/>
            <person name="Kamat A."/>
            <person name="Kanga B."/>
            <person name="Kashin S."/>
            <person name="Khazanovich D."/>
            <person name="Kisner P."/>
            <person name="Lance K."/>
            <person name="Lara M."/>
            <person name="Lee W."/>
            <person name="Lennon N."/>
            <person name="Letendre F."/>
            <person name="LeVine R."/>
            <person name="Lipovsky A."/>
            <person name="Liu X."/>
            <person name="Liu J."/>
            <person name="Liu S."/>
            <person name="Lokyitsang T."/>
            <person name="Lokyitsang Y."/>
            <person name="Lubonja R."/>
            <person name="Lui A."/>
            <person name="MacDonald P."/>
            <person name="Magnisalis V."/>
            <person name="Maru K."/>
            <person name="Matthews C."/>
            <person name="McCusker W."/>
            <person name="McDonough S."/>
            <person name="Mehta T."/>
            <person name="Meldrim J."/>
            <person name="Meneus L."/>
            <person name="Mihai O."/>
            <person name="Mihalev A."/>
            <person name="Mihova T."/>
            <person name="Mittelman R."/>
            <person name="Mlenga V."/>
            <person name="Montmayeur A."/>
            <person name="Mulrain L."/>
            <person name="Navidi A."/>
            <person name="Naylor J."/>
            <person name="Negash T."/>
            <person name="Nguyen T."/>
            <person name="Nguyen N."/>
            <person name="Nicol R."/>
            <person name="Norbu C."/>
            <person name="Norbu N."/>
            <person name="Novod N."/>
            <person name="O'Neill B."/>
            <person name="Osman S."/>
            <person name="Markiewicz E."/>
            <person name="Oyono O.L."/>
            <person name="Patti C."/>
            <person name="Phunkhang P."/>
            <person name="Pierre F."/>
            <person name="Priest M."/>
            <person name="Raghuraman S."/>
            <person name="Rege F."/>
            <person name="Reyes R."/>
            <person name="Rise C."/>
            <person name="Rogov P."/>
            <person name="Ross K."/>
            <person name="Ryan E."/>
            <person name="Settipalli S."/>
            <person name="Shea T."/>
            <person name="Sherpa N."/>
            <person name="Shi L."/>
            <person name="Shih D."/>
            <person name="Sparrow T."/>
            <person name="Spaulding J."/>
            <person name="Stalker J."/>
            <person name="Stange-Thomann N."/>
            <person name="Stavropoulos S."/>
            <person name="Stone C."/>
            <person name="Strader C."/>
            <person name="Tesfaye S."/>
            <person name="Thomson T."/>
            <person name="Thoulutsang Y."/>
            <person name="Thoulutsang D."/>
            <person name="Topham K."/>
            <person name="Topping I."/>
            <person name="Tsamla T."/>
            <person name="Vassiliev H."/>
            <person name="Vo A."/>
            <person name="Wangchuk T."/>
            <person name="Wangdi T."/>
            <person name="Weiand M."/>
            <person name="Wilkinson J."/>
            <person name="Wilson A."/>
            <person name="Yadav S."/>
            <person name="Young G."/>
            <person name="Yu Q."/>
            <person name="Zembek L."/>
            <person name="Zhong D."/>
            <person name="Zimmer A."/>
            <person name="Zwirko Z."/>
            <person name="Jaffe D.B."/>
            <person name="Alvarez P."/>
            <person name="Brockman W."/>
            <person name="Butler J."/>
            <person name="Chin C."/>
            <person name="Gnerre S."/>
            <person name="Grabherr M."/>
            <person name="Kleber M."/>
            <person name="Mauceli E."/>
            <person name="MacCallum I."/>
        </authorList>
    </citation>
    <scope>NUCLEOTIDE SEQUENCE [LARGE SCALE GENOMIC DNA]</scope>
    <source>
        <strain evidence="2">Rob3c / Tucson 14021-0248.25</strain>
    </source>
</reference>
<protein>
    <submittedName>
        <fullName evidence="1">GM13744</fullName>
    </submittedName>
</protein>
<accession>B4HV96</accession>
<dbReference type="OMA" id="FELTHYA"/>
<proteinExistence type="predicted"/>